<dbReference type="AlphaFoldDB" id="A0A2I0J5B5"/>
<protein>
    <submittedName>
        <fullName evidence="1">Uncharacterized protein</fullName>
    </submittedName>
</protein>
<sequence>MASYYYIMSFDFQNTLINLWMLSLGPALPEAIAQCYGGLEVEGFDWVRKCEEKVLVMVKEAEAPVAMGSANNGFAMEWSADKGCRPRGVRTVALSVGSITGLRSPFAFAAT</sequence>
<evidence type="ECO:0000313" key="1">
    <source>
        <dbReference type="EMBL" id="PKI51243.1"/>
    </source>
</evidence>
<organism evidence="1 2">
    <name type="scientific">Punica granatum</name>
    <name type="common">Pomegranate</name>
    <dbReference type="NCBI Taxonomy" id="22663"/>
    <lineage>
        <taxon>Eukaryota</taxon>
        <taxon>Viridiplantae</taxon>
        <taxon>Streptophyta</taxon>
        <taxon>Embryophyta</taxon>
        <taxon>Tracheophyta</taxon>
        <taxon>Spermatophyta</taxon>
        <taxon>Magnoliopsida</taxon>
        <taxon>eudicotyledons</taxon>
        <taxon>Gunneridae</taxon>
        <taxon>Pentapetalae</taxon>
        <taxon>rosids</taxon>
        <taxon>malvids</taxon>
        <taxon>Myrtales</taxon>
        <taxon>Lythraceae</taxon>
        <taxon>Punica</taxon>
    </lineage>
</organism>
<reference evidence="1 2" key="1">
    <citation type="submission" date="2017-11" db="EMBL/GenBank/DDBJ databases">
        <title>De-novo sequencing of pomegranate (Punica granatum L.) genome.</title>
        <authorList>
            <person name="Akparov Z."/>
            <person name="Amiraslanov A."/>
            <person name="Hajiyeva S."/>
            <person name="Abbasov M."/>
            <person name="Kaur K."/>
            <person name="Hamwieh A."/>
            <person name="Solovyev V."/>
            <person name="Salamov A."/>
            <person name="Braich B."/>
            <person name="Kosarev P."/>
            <person name="Mahmoud A."/>
            <person name="Hajiyev E."/>
            <person name="Babayeva S."/>
            <person name="Izzatullayeva V."/>
            <person name="Mammadov A."/>
            <person name="Mammadov A."/>
            <person name="Sharifova S."/>
            <person name="Ojaghi J."/>
            <person name="Eynullazada K."/>
            <person name="Bayramov B."/>
            <person name="Abdulazimova A."/>
            <person name="Shahmuradov I."/>
        </authorList>
    </citation>
    <scope>NUCLEOTIDE SEQUENCE [LARGE SCALE GENOMIC DNA]</scope>
    <source>
        <strain evidence="2">cv. AG2017</strain>
        <tissue evidence="1">Leaf</tissue>
    </source>
</reference>
<name>A0A2I0J5B5_PUNGR</name>
<proteinExistence type="predicted"/>
<gene>
    <name evidence="1" type="ORF">CRG98_028359</name>
</gene>
<comment type="caution">
    <text evidence="1">The sequence shown here is derived from an EMBL/GenBank/DDBJ whole genome shotgun (WGS) entry which is preliminary data.</text>
</comment>
<keyword evidence="2" id="KW-1185">Reference proteome</keyword>
<evidence type="ECO:0000313" key="2">
    <source>
        <dbReference type="Proteomes" id="UP000233551"/>
    </source>
</evidence>
<accession>A0A2I0J5B5</accession>
<dbReference type="Proteomes" id="UP000233551">
    <property type="component" value="Unassembled WGS sequence"/>
</dbReference>
<dbReference type="EMBL" id="PGOL01002032">
    <property type="protein sequence ID" value="PKI51243.1"/>
    <property type="molecule type" value="Genomic_DNA"/>
</dbReference>